<accession>A0ABW5XNA6</accession>
<dbReference type="SUPFAM" id="SSF82784">
    <property type="entry name" value="OsmC-like"/>
    <property type="match status" value="1"/>
</dbReference>
<gene>
    <name evidence="1" type="ORF">ACFSYC_05730</name>
</gene>
<keyword evidence="2" id="KW-1185">Reference proteome</keyword>
<protein>
    <submittedName>
        <fullName evidence="1">OsmC family protein</fullName>
    </submittedName>
</protein>
<comment type="caution">
    <text evidence="1">The sequence shown here is derived from an EMBL/GenBank/DDBJ whole genome shotgun (WGS) entry which is preliminary data.</text>
</comment>
<dbReference type="InterPro" id="IPR052707">
    <property type="entry name" value="OsmC_Ohr_Peroxiredoxin"/>
</dbReference>
<name>A0ABW5XNA6_9SPHI</name>
<proteinExistence type="predicted"/>
<evidence type="ECO:0000313" key="1">
    <source>
        <dbReference type="EMBL" id="MFD2864183.1"/>
    </source>
</evidence>
<dbReference type="PANTHER" id="PTHR42830:SF2">
    <property type="entry name" value="OSMC_OHR FAMILY PROTEIN"/>
    <property type="match status" value="1"/>
</dbReference>
<dbReference type="EMBL" id="JBHUON010000005">
    <property type="protein sequence ID" value="MFD2864183.1"/>
    <property type="molecule type" value="Genomic_DNA"/>
</dbReference>
<dbReference type="InterPro" id="IPR003718">
    <property type="entry name" value="OsmC/Ohr_fam"/>
</dbReference>
<dbReference type="PANTHER" id="PTHR42830">
    <property type="entry name" value="OSMOTICALLY INDUCIBLE FAMILY PROTEIN"/>
    <property type="match status" value="1"/>
</dbReference>
<dbReference type="Pfam" id="PF02566">
    <property type="entry name" value="OsmC"/>
    <property type="match status" value="1"/>
</dbReference>
<dbReference type="RefSeq" id="WP_377124454.1">
    <property type="nucleotide sequence ID" value="NZ_JBHUHN010000001.1"/>
</dbReference>
<dbReference type="InterPro" id="IPR015946">
    <property type="entry name" value="KH_dom-like_a/b"/>
</dbReference>
<sequence>MEEIHQYEVNLQWNHDRKGTLSSSDLPQQIEVVTPPDFYKGIPGFWSPEHLFVASVVSCFMTTFLGIAENSKLECTNLEIQASGVVDKVEGKFQVTEIILKPTATIPSNMSTEKATRVIEMAEKNCLIANSVKTIIHLQSKVVMAQIA</sequence>
<organism evidence="1 2">
    <name type="scientific">Mucilaginibacter antarcticus</name>
    <dbReference type="NCBI Taxonomy" id="1855725"/>
    <lineage>
        <taxon>Bacteria</taxon>
        <taxon>Pseudomonadati</taxon>
        <taxon>Bacteroidota</taxon>
        <taxon>Sphingobacteriia</taxon>
        <taxon>Sphingobacteriales</taxon>
        <taxon>Sphingobacteriaceae</taxon>
        <taxon>Mucilaginibacter</taxon>
    </lineage>
</organism>
<dbReference type="InterPro" id="IPR036102">
    <property type="entry name" value="OsmC/Ohrsf"/>
</dbReference>
<dbReference type="Proteomes" id="UP001597601">
    <property type="component" value="Unassembled WGS sequence"/>
</dbReference>
<reference evidence="2" key="1">
    <citation type="journal article" date="2019" name="Int. J. Syst. Evol. Microbiol.">
        <title>The Global Catalogue of Microorganisms (GCM) 10K type strain sequencing project: providing services to taxonomists for standard genome sequencing and annotation.</title>
        <authorList>
            <consortium name="The Broad Institute Genomics Platform"/>
            <consortium name="The Broad Institute Genome Sequencing Center for Infectious Disease"/>
            <person name="Wu L."/>
            <person name="Ma J."/>
        </authorList>
    </citation>
    <scope>NUCLEOTIDE SEQUENCE [LARGE SCALE GENOMIC DNA]</scope>
    <source>
        <strain evidence="2">KCTC 52232</strain>
    </source>
</reference>
<evidence type="ECO:0000313" key="2">
    <source>
        <dbReference type="Proteomes" id="UP001597601"/>
    </source>
</evidence>
<dbReference type="Gene3D" id="3.30.300.20">
    <property type="match status" value="1"/>
</dbReference>